<dbReference type="SUPFAM" id="SSF56672">
    <property type="entry name" value="DNA/RNA polymerases"/>
    <property type="match status" value="1"/>
</dbReference>
<gene>
    <name evidence="2" type="ORF">CR513_26829</name>
</gene>
<dbReference type="PANTHER" id="PTHR35046">
    <property type="entry name" value="ZINC KNUCKLE (CCHC-TYPE) FAMILY PROTEIN"/>
    <property type="match status" value="1"/>
</dbReference>
<evidence type="ECO:0000313" key="2">
    <source>
        <dbReference type="EMBL" id="RDX91215.1"/>
    </source>
</evidence>
<feature type="domain" description="Reverse transcriptase/retrotransposon-derived protein RNase H-like" evidence="1">
    <location>
        <begin position="53"/>
        <end position="105"/>
    </location>
</feature>
<comment type="caution">
    <text evidence="2">The sequence shown here is derived from an EMBL/GenBank/DDBJ whole genome shotgun (WGS) entry which is preliminary data.</text>
</comment>
<dbReference type="InterPro" id="IPR041577">
    <property type="entry name" value="RT_RNaseH_2"/>
</dbReference>
<dbReference type="Pfam" id="PF17919">
    <property type="entry name" value="RT_RNaseH_2"/>
    <property type="match status" value="1"/>
</dbReference>
<proteinExistence type="predicted"/>
<feature type="non-terminal residue" evidence="2">
    <location>
        <position position="1"/>
    </location>
</feature>
<dbReference type="Proteomes" id="UP000257109">
    <property type="component" value="Unassembled WGS sequence"/>
</dbReference>
<reference evidence="2" key="1">
    <citation type="submission" date="2018-05" db="EMBL/GenBank/DDBJ databases">
        <title>Draft genome of Mucuna pruriens seed.</title>
        <authorList>
            <person name="Nnadi N.E."/>
            <person name="Vos R."/>
            <person name="Hasami M.H."/>
            <person name="Devisetty U.K."/>
            <person name="Aguiy J.C."/>
        </authorList>
    </citation>
    <scope>NUCLEOTIDE SEQUENCE [LARGE SCALE GENOMIC DNA]</scope>
    <source>
        <strain evidence="2">JCA_2017</strain>
    </source>
</reference>
<protein>
    <recommendedName>
        <fullName evidence="1">Reverse transcriptase/retrotransposon-derived protein RNase H-like domain-containing protein</fullName>
    </recommendedName>
</protein>
<dbReference type="OrthoDB" id="1714782at2759"/>
<keyword evidence="3" id="KW-1185">Reference proteome</keyword>
<dbReference type="PANTHER" id="PTHR35046:SF9">
    <property type="entry name" value="RNA-DIRECTED DNA POLYMERASE"/>
    <property type="match status" value="1"/>
</dbReference>
<dbReference type="AlphaFoldDB" id="A0A371GKX2"/>
<evidence type="ECO:0000313" key="3">
    <source>
        <dbReference type="Proteomes" id="UP000257109"/>
    </source>
</evidence>
<dbReference type="EMBL" id="QJKJ01005178">
    <property type="protein sequence ID" value="RDX91215.1"/>
    <property type="molecule type" value="Genomic_DNA"/>
</dbReference>
<sequence length="108" mass="12161">MPFGLNSPSTLMRLVNHVLKSLIGKKRVFGSHEVTFLSFVVGSHGVKVDEEKWDASSVGIWVVILQEGHPIAYFGEKLQGAQLNHSTYDRELYDLVRALQTWQHLSIA</sequence>
<organism evidence="2 3">
    <name type="scientific">Mucuna pruriens</name>
    <name type="common">Velvet bean</name>
    <name type="synonym">Dolichos pruriens</name>
    <dbReference type="NCBI Taxonomy" id="157652"/>
    <lineage>
        <taxon>Eukaryota</taxon>
        <taxon>Viridiplantae</taxon>
        <taxon>Streptophyta</taxon>
        <taxon>Embryophyta</taxon>
        <taxon>Tracheophyta</taxon>
        <taxon>Spermatophyta</taxon>
        <taxon>Magnoliopsida</taxon>
        <taxon>eudicotyledons</taxon>
        <taxon>Gunneridae</taxon>
        <taxon>Pentapetalae</taxon>
        <taxon>rosids</taxon>
        <taxon>fabids</taxon>
        <taxon>Fabales</taxon>
        <taxon>Fabaceae</taxon>
        <taxon>Papilionoideae</taxon>
        <taxon>50 kb inversion clade</taxon>
        <taxon>NPAAA clade</taxon>
        <taxon>indigoferoid/millettioid clade</taxon>
        <taxon>Phaseoleae</taxon>
        <taxon>Mucuna</taxon>
    </lineage>
</organism>
<name>A0A371GKX2_MUCPR</name>
<dbReference type="InterPro" id="IPR043502">
    <property type="entry name" value="DNA/RNA_pol_sf"/>
</dbReference>
<accession>A0A371GKX2</accession>
<evidence type="ECO:0000259" key="1">
    <source>
        <dbReference type="Pfam" id="PF17919"/>
    </source>
</evidence>